<keyword evidence="1" id="KW-1133">Transmembrane helix</keyword>
<proteinExistence type="predicted"/>
<keyword evidence="1" id="KW-0472">Membrane</keyword>
<evidence type="ECO:0000313" key="3">
    <source>
        <dbReference type="EMBL" id="VDN16004.1"/>
    </source>
</evidence>
<feature type="domain" description="Niemann-Pick C1 N-terminal" evidence="2">
    <location>
        <begin position="56"/>
        <end position="135"/>
    </location>
</feature>
<gene>
    <name evidence="3" type="ORF">DILT_LOCUS11835</name>
</gene>
<dbReference type="AlphaFoldDB" id="A0A3P7LGS2"/>
<feature type="transmembrane region" description="Helical" evidence="1">
    <location>
        <begin position="40"/>
        <end position="62"/>
    </location>
</feature>
<dbReference type="InterPro" id="IPR032190">
    <property type="entry name" value="NPC1_N"/>
</dbReference>
<evidence type="ECO:0000256" key="1">
    <source>
        <dbReference type="SAM" id="Phobius"/>
    </source>
</evidence>
<keyword evidence="1" id="KW-0812">Transmembrane</keyword>
<keyword evidence="4" id="KW-1185">Reference proteome</keyword>
<dbReference type="Pfam" id="PF16414">
    <property type="entry name" value="NPC1_N"/>
    <property type="match status" value="1"/>
</dbReference>
<evidence type="ECO:0000259" key="2">
    <source>
        <dbReference type="Pfam" id="PF16414"/>
    </source>
</evidence>
<accession>A0A3P7LGS2</accession>
<sequence>MESGLAGPHLSVKRNLESLENDKKYHRNNVDKSYTMLMRLAYLVLACFLPLTFCDQCIWYGVCPTPDSEGTYCAKNVSATPLKDGPDKTLQALLELCPDYASPDSSTESAPVCCDADQVKAFSVGIQSASVLLGRYVVLIICYCCCSLTVTALKLMH</sequence>
<organism evidence="3 4">
    <name type="scientific">Dibothriocephalus latus</name>
    <name type="common">Fish tapeworm</name>
    <name type="synonym">Diphyllobothrium latum</name>
    <dbReference type="NCBI Taxonomy" id="60516"/>
    <lineage>
        <taxon>Eukaryota</taxon>
        <taxon>Metazoa</taxon>
        <taxon>Spiralia</taxon>
        <taxon>Lophotrochozoa</taxon>
        <taxon>Platyhelminthes</taxon>
        <taxon>Cestoda</taxon>
        <taxon>Eucestoda</taxon>
        <taxon>Diphyllobothriidea</taxon>
        <taxon>Diphyllobothriidae</taxon>
        <taxon>Dibothriocephalus</taxon>
    </lineage>
</organism>
<name>A0A3P7LGS2_DIBLA</name>
<evidence type="ECO:0000313" key="4">
    <source>
        <dbReference type="Proteomes" id="UP000281553"/>
    </source>
</evidence>
<dbReference type="EMBL" id="UYRU01064343">
    <property type="protein sequence ID" value="VDN16004.1"/>
    <property type="molecule type" value="Genomic_DNA"/>
</dbReference>
<dbReference type="OrthoDB" id="10455270at2759"/>
<dbReference type="Proteomes" id="UP000281553">
    <property type="component" value="Unassembled WGS sequence"/>
</dbReference>
<reference evidence="3 4" key="1">
    <citation type="submission" date="2018-11" db="EMBL/GenBank/DDBJ databases">
        <authorList>
            <consortium name="Pathogen Informatics"/>
        </authorList>
    </citation>
    <scope>NUCLEOTIDE SEQUENCE [LARGE SCALE GENOMIC DNA]</scope>
</reference>
<feature type="transmembrane region" description="Helical" evidence="1">
    <location>
        <begin position="133"/>
        <end position="153"/>
    </location>
</feature>
<protein>
    <recommendedName>
        <fullName evidence="2">Niemann-Pick C1 N-terminal domain-containing protein</fullName>
    </recommendedName>
</protein>